<dbReference type="PANTHER" id="PTHR43214">
    <property type="entry name" value="TWO-COMPONENT RESPONSE REGULATOR"/>
    <property type="match status" value="1"/>
</dbReference>
<evidence type="ECO:0000313" key="6">
    <source>
        <dbReference type="EMBL" id="TLS66680.1"/>
    </source>
</evidence>
<proteinExistence type="predicted"/>
<dbReference type="PROSITE" id="PS00622">
    <property type="entry name" value="HTH_LUXR_1"/>
    <property type="match status" value="1"/>
</dbReference>
<dbReference type="InterPro" id="IPR011006">
    <property type="entry name" value="CheY-like_superfamily"/>
</dbReference>
<dbReference type="CDD" id="cd06170">
    <property type="entry name" value="LuxR_C_like"/>
    <property type="match status" value="1"/>
</dbReference>
<dbReference type="InterPro" id="IPR016032">
    <property type="entry name" value="Sig_transdc_resp-reg_C-effctor"/>
</dbReference>
<dbReference type="GO" id="GO:0000160">
    <property type="term" value="P:phosphorelay signal transduction system"/>
    <property type="evidence" value="ECO:0007669"/>
    <property type="project" value="InterPro"/>
</dbReference>
<evidence type="ECO:0000313" key="7">
    <source>
        <dbReference type="Proteomes" id="UP000306585"/>
    </source>
</evidence>
<gene>
    <name evidence="6" type="ORF">FEF65_09145</name>
</gene>
<feature type="domain" description="HTH luxR-type" evidence="4">
    <location>
        <begin position="144"/>
        <end position="209"/>
    </location>
</feature>
<dbReference type="AlphaFoldDB" id="A0A5R9GKH5"/>
<evidence type="ECO:0000256" key="3">
    <source>
        <dbReference type="PROSITE-ProRule" id="PRU00169"/>
    </source>
</evidence>
<organism evidence="6 7">
    <name type="scientific">Mariprofundus erugo</name>
    <dbReference type="NCBI Taxonomy" id="2528639"/>
    <lineage>
        <taxon>Bacteria</taxon>
        <taxon>Pseudomonadati</taxon>
        <taxon>Pseudomonadota</taxon>
        <taxon>Candidatius Mariprofundia</taxon>
        <taxon>Mariprofundales</taxon>
        <taxon>Mariprofundaceae</taxon>
        <taxon>Mariprofundus</taxon>
    </lineage>
</organism>
<dbReference type="InterPro" id="IPR058245">
    <property type="entry name" value="NreC/VraR/RcsB-like_REC"/>
</dbReference>
<dbReference type="PROSITE" id="PS50043">
    <property type="entry name" value="HTH_LUXR_2"/>
    <property type="match status" value="1"/>
</dbReference>
<protein>
    <submittedName>
        <fullName evidence="6">Response regulator transcription factor</fullName>
    </submittedName>
</protein>
<dbReference type="CDD" id="cd17535">
    <property type="entry name" value="REC_NarL-like"/>
    <property type="match status" value="1"/>
</dbReference>
<dbReference type="PRINTS" id="PR00038">
    <property type="entry name" value="HTHLUXR"/>
</dbReference>
<dbReference type="EMBL" id="VBRY01000008">
    <property type="protein sequence ID" value="TLS66680.1"/>
    <property type="molecule type" value="Genomic_DNA"/>
</dbReference>
<dbReference type="GO" id="GO:0006355">
    <property type="term" value="P:regulation of DNA-templated transcription"/>
    <property type="evidence" value="ECO:0007669"/>
    <property type="project" value="InterPro"/>
</dbReference>
<keyword evidence="1 3" id="KW-0597">Phosphoprotein</keyword>
<dbReference type="GO" id="GO:0003677">
    <property type="term" value="F:DNA binding"/>
    <property type="evidence" value="ECO:0007669"/>
    <property type="project" value="UniProtKB-KW"/>
</dbReference>
<dbReference type="InterPro" id="IPR001789">
    <property type="entry name" value="Sig_transdc_resp-reg_receiver"/>
</dbReference>
<feature type="domain" description="Response regulatory" evidence="5">
    <location>
        <begin position="6"/>
        <end position="121"/>
    </location>
</feature>
<evidence type="ECO:0000256" key="2">
    <source>
        <dbReference type="ARBA" id="ARBA00023125"/>
    </source>
</evidence>
<dbReference type="OrthoDB" id="5293313at2"/>
<dbReference type="Pfam" id="PF00196">
    <property type="entry name" value="GerE"/>
    <property type="match status" value="1"/>
</dbReference>
<evidence type="ECO:0000259" key="5">
    <source>
        <dbReference type="PROSITE" id="PS50110"/>
    </source>
</evidence>
<dbReference type="SUPFAM" id="SSF52172">
    <property type="entry name" value="CheY-like"/>
    <property type="match status" value="1"/>
</dbReference>
<dbReference type="PANTHER" id="PTHR43214:SF43">
    <property type="entry name" value="TWO-COMPONENT RESPONSE REGULATOR"/>
    <property type="match status" value="1"/>
</dbReference>
<keyword evidence="7" id="KW-1185">Reference proteome</keyword>
<dbReference type="SMART" id="SM00448">
    <property type="entry name" value="REC"/>
    <property type="match status" value="1"/>
</dbReference>
<dbReference type="InterPro" id="IPR039420">
    <property type="entry name" value="WalR-like"/>
</dbReference>
<dbReference type="Gene3D" id="3.40.50.2300">
    <property type="match status" value="1"/>
</dbReference>
<dbReference type="SMART" id="SM00421">
    <property type="entry name" value="HTH_LUXR"/>
    <property type="match status" value="1"/>
</dbReference>
<sequence length="214" mass="23413">MTAPVRVQLVDDHDVVRIGFRYLLEAAGDMQVVAESASGKQACRDYEQHRPDIVIMDISMPDISGLEVMRRILREDPEARILVLSMHAGMMADHAMQLGARGFICKSSGVDMLLPAVRAIMQGGRYLDSEVEAESSKRQVESVAGASPSALTRREVELCMLLTAGRSVAEIAGALHLSEKTVYSHRRNIMDKLGVSTIIELAQVASRMGITYNG</sequence>
<dbReference type="SUPFAM" id="SSF46894">
    <property type="entry name" value="C-terminal effector domain of the bipartite response regulators"/>
    <property type="match status" value="1"/>
</dbReference>
<reference evidence="6 7" key="1">
    <citation type="journal article" date="2019" name="Appl. Environ. Microbiol.">
        <title>Environmental Evidence and Genomic Insight of Iron-oxidizing Bacteria Preference Towards More Corrosion Resistant Stainless Steel at Higher Salinities.</title>
        <authorList>
            <person name="Garrison C.E."/>
            <person name="Price K.A."/>
            <person name="Field E.K."/>
        </authorList>
    </citation>
    <scope>NUCLEOTIDE SEQUENCE [LARGE SCALE GENOMIC DNA]</scope>
    <source>
        <strain evidence="6 7">P3</strain>
    </source>
</reference>
<dbReference type="Proteomes" id="UP000306585">
    <property type="component" value="Unassembled WGS sequence"/>
</dbReference>
<dbReference type="PROSITE" id="PS50110">
    <property type="entry name" value="RESPONSE_REGULATORY"/>
    <property type="match status" value="1"/>
</dbReference>
<dbReference type="InterPro" id="IPR000792">
    <property type="entry name" value="Tscrpt_reg_LuxR_C"/>
</dbReference>
<keyword evidence="2" id="KW-0238">DNA-binding</keyword>
<feature type="modified residue" description="4-aspartylphosphate" evidence="3">
    <location>
        <position position="57"/>
    </location>
</feature>
<name>A0A5R9GKH5_9PROT</name>
<accession>A0A5R9GKH5</accession>
<evidence type="ECO:0000256" key="1">
    <source>
        <dbReference type="ARBA" id="ARBA00022553"/>
    </source>
</evidence>
<comment type="caution">
    <text evidence="6">The sequence shown here is derived from an EMBL/GenBank/DDBJ whole genome shotgun (WGS) entry which is preliminary data.</text>
</comment>
<evidence type="ECO:0000259" key="4">
    <source>
        <dbReference type="PROSITE" id="PS50043"/>
    </source>
</evidence>
<dbReference type="Pfam" id="PF00072">
    <property type="entry name" value="Response_reg"/>
    <property type="match status" value="1"/>
</dbReference>
<dbReference type="RefSeq" id="WP_138239510.1">
    <property type="nucleotide sequence ID" value="NZ_VBRY01000008.1"/>
</dbReference>